<keyword evidence="1" id="KW-1133">Transmembrane helix</keyword>
<keyword evidence="1" id="KW-0812">Transmembrane</keyword>
<protein>
    <submittedName>
        <fullName evidence="2">Uncharacterized protein</fullName>
    </submittedName>
</protein>
<dbReference type="EMBL" id="LNGC01000201">
    <property type="protein sequence ID" value="KYC46435.1"/>
    <property type="molecule type" value="Genomic_DNA"/>
</dbReference>
<feature type="transmembrane region" description="Helical" evidence="1">
    <location>
        <begin position="111"/>
        <end position="133"/>
    </location>
</feature>
<evidence type="ECO:0000313" key="3">
    <source>
        <dbReference type="Proteomes" id="UP000075398"/>
    </source>
</evidence>
<dbReference type="AlphaFoldDB" id="A0A150INN3"/>
<dbReference type="Proteomes" id="UP000075398">
    <property type="component" value="Unassembled WGS sequence"/>
</dbReference>
<sequence>MNYFQILGLIFGLLALLKPFYMHIIPWDENKFIAKTYSEKRPTWILPAAILGLLLVCFTWFMELTTDVSYSILITVLFSLTAIKGLTLLFNYEKFQSFVSGMLSKDRGKKIVMIDALVGVFGLIVVIISLYLVK</sequence>
<name>A0A150INN3_9EURY</name>
<feature type="transmembrane region" description="Helical" evidence="1">
    <location>
        <begin position="6"/>
        <end position="24"/>
    </location>
</feature>
<evidence type="ECO:0000256" key="1">
    <source>
        <dbReference type="SAM" id="Phobius"/>
    </source>
</evidence>
<comment type="caution">
    <text evidence="2">The sequence shown here is derived from an EMBL/GenBank/DDBJ whole genome shotgun (WGS) entry which is preliminary data.</text>
</comment>
<organism evidence="2 3">
    <name type="scientific">Candidatus Methanofastidiosum methylothiophilum</name>
    <dbReference type="NCBI Taxonomy" id="1705564"/>
    <lineage>
        <taxon>Archaea</taxon>
        <taxon>Methanobacteriati</taxon>
        <taxon>Methanobacteriota</taxon>
        <taxon>Stenosarchaea group</taxon>
        <taxon>Candidatus Methanofastidiosia</taxon>
        <taxon>Candidatus Methanofastidiosales</taxon>
        <taxon>Candidatus Methanofastidiosaceae</taxon>
        <taxon>Candidatus Methanofastidiosum</taxon>
    </lineage>
</organism>
<keyword evidence="1" id="KW-0472">Membrane</keyword>
<reference evidence="2 3" key="1">
    <citation type="journal article" date="2016" name="ISME J.">
        <title>Chasing the elusive Euryarchaeota class WSA2: genomes reveal a uniquely fastidious methyl-reducing methanogen.</title>
        <authorList>
            <person name="Nobu M.K."/>
            <person name="Narihiro T."/>
            <person name="Kuroda K."/>
            <person name="Mei R."/>
            <person name="Liu W.T."/>
        </authorList>
    </citation>
    <scope>NUCLEOTIDE SEQUENCE [LARGE SCALE GENOMIC DNA]</scope>
    <source>
        <strain evidence="2">U1lsi0528_Bin055</strain>
    </source>
</reference>
<gene>
    <name evidence="2" type="ORF">AMQ22_02134</name>
</gene>
<accession>A0A150INN3</accession>
<proteinExistence type="predicted"/>
<feature type="transmembrane region" description="Helical" evidence="1">
    <location>
        <begin position="44"/>
        <end position="62"/>
    </location>
</feature>
<evidence type="ECO:0000313" key="2">
    <source>
        <dbReference type="EMBL" id="KYC46435.1"/>
    </source>
</evidence>
<feature type="transmembrane region" description="Helical" evidence="1">
    <location>
        <begin position="68"/>
        <end position="90"/>
    </location>
</feature>